<organism evidence="2 3">
    <name type="scientific">Schaedlerella arabinosiphila</name>
    <dbReference type="NCBI Taxonomy" id="2044587"/>
    <lineage>
        <taxon>Bacteria</taxon>
        <taxon>Bacillati</taxon>
        <taxon>Bacillota</taxon>
        <taxon>Clostridia</taxon>
        <taxon>Lachnospirales</taxon>
        <taxon>Lachnospiraceae</taxon>
        <taxon>Schaedlerella</taxon>
    </lineage>
</organism>
<dbReference type="RefSeq" id="WP_125128040.1">
    <property type="nucleotide sequence ID" value="NZ_RHJS01000002.1"/>
</dbReference>
<gene>
    <name evidence="2" type="ORF">EBB54_15370</name>
</gene>
<reference evidence="2" key="1">
    <citation type="submission" date="2018-10" db="EMBL/GenBank/DDBJ databases">
        <title>Schaedlerella arabinophila gen. nov. sp. nov., isolated from the mouse intestinal tract and comparative analysis with the genome of the closely related altered Schaedler flora strain ASF502.</title>
        <authorList>
            <person name="Miyake S."/>
            <person name="Soh M."/>
            <person name="Seedorf H."/>
        </authorList>
    </citation>
    <scope>NUCLEOTIDE SEQUENCE [LARGE SCALE GENOMIC DNA]</scope>
    <source>
        <strain evidence="2">DSM 106076</strain>
    </source>
</reference>
<name>A0A3R8L0U6_9FIRM</name>
<protein>
    <submittedName>
        <fullName evidence="2">Uncharacterized protein</fullName>
    </submittedName>
</protein>
<keyword evidence="3" id="KW-1185">Reference proteome</keyword>
<evidence type="ECO:0000313" key="2">
    <source>
        <dbReference type="EMBL" id="RRK32580.1"/>
    </source>
</evidence>
<sequence>MFDKKMYIETISALHAADNTLNQIYQTAAQKRSPNPSRIRHALILAAMLVLMASSAVLAAGGRIMGGWRHSASVRDIEDMGHVYPKQIGEYRLLDASPTSIHVAPEDSGWLTAWMKPDYTWMSLDYERSNGQLLSLSFGKTDDPLWAYCFDYDEASGGWLGAAKAHKTDDTTLDTKVLENDSLPTNVTKTIYKGCTIYLADRIMNTSSDSAPAQGNANGTLAEAHWVDSEIGVCFAITGGFSSNKTGATQKELLACAKSVIDHNR</sequence>
<accession>A0A3R8L0U6</accession>
<dbReference type="Proteomes" id="UP000274920">
    <property type="component" value="Unassembled WGS sequence"/>
</dbReference>
<dbReference type="AlphaFoldDB" id="A0A3R8L0U6"/>
<keyword evidence="1" id="KW-1133">Transmembrane helix</keyword>
<evidence type="ECO:0000313" key="3">
    <source>
        <dbReference type="Proteomes" id="UP000274920"/>
    </source>
</evidence>
<dbReference type="EMBL" id="RHJS01000002">
    <property type="protein sequence ID" value="RRK32580.1"/>
    <property type="molecule type" value="Genomic_DNA"/>
</dbReference>
<feature type="transmembrane region" description="Helical" evidence="1">
    <location>
        <begin position="42"/>
        <end position="61"/>
    </location>
</feature>
<evidence type="ECO:0000256" key="1">
    <source>
        <dbReference type="SAM" id="Phobius"/>
    </source>
</evidence>
<proteinExistence type="predicted"/>
<comment type="caution">
    <text evidence="2">The sequence shown here is derived from an EMBL/GenBank/DDBJ whole genome shotgun (WGS) entry which is preliminary data.</text>
</comment>
<keyword evidence="1" id="KW-0472">Membrane</keyword>
<keyword evidence="1" id="KW-0812">Transmembrane</keyword>